<proteinExistence type="predicted"/>
<evidence type="ECO:0000256" key="6">
    <source>
        <dbReference type="SAM" id="Coils"/>
    </source>
</evidence>
<dbReference type="RefSeq" id="WP_262396817.1">
    <property type="nucleotide sequence ID" value="NZ_JACRTC010000001.1"/>
</dbReference>
<accession>A0A926E9C8</accession>
<sequence>MMKRSALFKEMMREIWRSRNRFLSILGIIAIGTGFFSGVKASCPDMQLTAQDYFEENRLMDLHLVSTFGFNDDDIAAIAQMQGIRGMMPGYSTDVFVSTGENSDVIVHAMSLSRGQMGGDDENNIDRPLLIEGRLPEKSGECVVEQNIHTPKQFRLGNTIRLEAEKGKELSDTLKTDTYTIVGIVQTPRYINFQRGNTTIGDGVIDAFMMIPEEDFMTEVYTDVFLTLESTQGLSPFDDRYDRAVEKATEEYESLAKRRSQERYDEIYSEAKKKIADAKADLAEGECKQQEELADARKKIADGEQELLDGKQALRDARAKFNDKIADAERQIADGEKELLDGEKEYEEGLAKYKEGLKEYEEGRKEYEKQKEAALAQLKEYEDQASALRAQLEAGQAQIDGARTLVGGVSGISASFAQTSISDPSQFPPEVSGVIQNAGQLDAMLPEGTLPEGVTVSGMLTQYIILDPESAQKQQLKMQLDGLTSQMSEALDDQESQLAPGWEGLSQLEQGIEDGYRELADAKEKLDEAKAQLDDAKAELDAARKKLDDGWAELEESKRTLQEEKEKGERELADAQADIKQGEKDLAQARIDYNQGKADSDQELADAREKIQDAEYDLEDLSLPKWYVWDRNNNPGYSGYQEDTQKVDAIAAVFPVFFILVAALVCLTTMTRMVEEQRTQIGVMKALGYGRGAIMMKYVSYAILASVLGSALGLAVGMQLFPQIIINAYNILYNMPKPLTPFRWDYAFWCTLVAAACTGLSAFAACYKELMENPAALMRPKAPKAGKRVLLERWTFVWSKLSFTYKVTLRNIFRYKKRVLMTIVGVAGCTALILTGFGLQYAISSIGDRQFGDIFVYDGVAAVEAGDAEGGLDELRGYFDNTPELTGTLFTLQKSIDAQNGKKVKSVNLYVPESTGNISDYIVLRERIGQKPLTLTDEGVIINEKLGKLLGLGTGDTLTLNHPDGRPMEVKITGVTENYAMNYVYMTPALYEKEFREEPVYNAVYFNTSAQGDSAQSELSSHLMEQEGVQGVSYTSGSTIRFMDMLDSLGIIVWVLIFSAGTLAFIVLYNLTNININERIRELATIKVLGFYDKEVSAYIYRENTISALLGMVTGLGAGVLLERFVIKTAEVDMVMFAPDIGLWCFVYAALLTMLFALIVNLVVHFKLKKINMVESLKSVE</sequence>
<reference evidence="10" key="1">
    <citation type="submission" date="2020-08" db="EMBL/GenBank/DDBJ databases">
        <title>Genome public.</title>
        <authorList>
            <person name="Liu C."/>
            <person name="Sun Q."/>
        </authorList>
    </citation>
    <scope>NUCLEOTIDE SEQUENCE</scope>
    <source>
        <strain evidence="10">NSJ-54</strain>
    </source>
</reference>
<protein>
    <submittedName>
        <fullName evidence="10">FtsX-like permease family protein</fullName>
    </submittedName>
</protein>
<dbReference type="Pfam" id="PF02687">
    <property type="entry name" value="FtsX"/>
    <property type="match status" value="2"/>
</dbReference>
<evidence type="ECO:0000256" key="7">
    <source>
        <dbReference type="SAM" id="MobiDB-lite"/>
    </source>
</evidence>
<evidence type="ECO:0000259" key="9">
    <source>
        <dbReference type="Pfam" id="PF02687"/>
    </source>
</evidence>
<organism evidence="10 11">
    <name type="scientific">Zongyangia hominis</name>
    <dbReference type="NCBI Taxonomy" id="2763677"/>
    <lineage>
        <taxon>Bacteria</taxon>
        <taxon>Bacillati</taxon>
        <taxon>Bacillota</taxon>
        <taxon>Clostridia</taxon>
        <taxon>Eubacteriales</taxon>
        <taxon>Oscillospiraceae</taxon>
        <taxon>Zongyangia</taxon>
    </lineage>
</organism>
<feature type="transmembrane region" description="Helical" evidence="8">
    <location>
        <begin position="649"/>
        <end position="670"/>
    </location>
</feature>
<evidence type="ECO:0000313" key="11">
    <source>
        <dbReference type="Proteomes" id="UP000660861"/>
    </source>
</evidence>
<feature type="domain" description="ABC3 transporter permease C-terminal" evidence="9">
    <location>
        <begin position="653"/>
        <end position="763"/>
    </location>
</feature>
<dbReference type="PANTHER" id="PTHR30287:SF1">
    <property type="entry name" value="INNER MEMBRANE PROTEIN"/>
    <property type="match status" value="1"/>
</dbReference>
<dbReference type="GO" id="GO:0005886">
    <property type="term" value="C:plasma membrane"/>
    <property type="evidence" value="ECO:0007669"/>
    <property type="project" value="UniProtKB-SubCell"/>
</dbReference>
<keyword evidence="3 8" id="KW-0812">Transmembrane</keyword>
<feature type="transmembrane region" description="Helical" evidence="8">
    <location>
        <begin position="746"/>
        <end position="767"/>
    </location>
</feature>
<feature type="domain" description="ABC3 transporter permease C-terminal" evidence="9">
    <location>
        <begin position="1055"/>
        <end position="1159"/>
    </location>
</feature>
<feature type="transmembrane region" description="Helical" evidence="8">
    <location>
        <begin position="701"/>
        <end position="726"/>
    </location>
</feature>
<feature type="transmembrane region" description="Helical" evidence="8">
    <location>
        <begin position="819"/>
        <end position="843"/>
    </location>
</feature>
<dbReference type="EMBL" id="JACRTC010000001">
    <property type="protein sequence ID" value="MBC8569722.1"/>
    <property type="molecule type" value="Genomic_DNA"/>
</dbReference>
<keyword evidence="5 8" id="KW-0472">Membrane</keyword>
<evidence type="ECO:0000256" key="1">
    <source>
        <dbReference type="ARBA" id="ARBA00004651"/>
    </source>
</evidence>
<dbReference type="AlphaFoldDB" id="A0A926E9C8"/>
<keyword evidence="2" id="KW-1003">Cell membrane</keyword>
<evidence type="ECO:0000256" key="4">
    <source>
        <dbReference type="ARBA" id="ARBA00022989"/>
    </source>
</evidence>
<feature type="compositionally biased region" description="Basic and acidic residues" evidence="7">
    <location>
        <begin position="558"/>
        <end position="573"/>
    </location>
</feature>
<evidence type="ECO:0000256" key="5">
    <source>
        <dbReference type="ARBA" id="ARBA00023136"/>
    </source>
</evidence>
<keyword evidence="11" id="KW-1185">Reference proteome</keyword>
<dbReference type="InterPro" id="IPR038766">
    <property type="entry name" value="Membrane_comp_ABC_pdt"/>
</dbReference>
<feature type="transmembrane region" description="Helical" evidence="8">
    <location>
        <begin position="1104"/>
        <end position="1121"/>
    </location>
</feature>
<evidence type="ECO:0000256" key="8">
    <source>
        <dbReference type="SAM" id="Phobius"/>
    </source>
</evidence>
<gene>
    <name evidence="10" type="ORF">H8709_02640</name>
</gene>
<dbReference type="PANTHER" id="PTHR30287">
    <property type="entry name" value="MEMBRANE COMPONENT OF PREDICTED ABC SUPERFAMILY METABOLITE UPTAKE TRANSPORTER"/>
    <property type="match status" value="1"/>
</dbReference>
<evidence type="ECO:0000313" key="10">
    <source>
        <dbReference type="EMBL" id="MBC8569722.1"/>
    </source>
</evidence>
<keyword evidence="4 8" id="KW-1133">Transmembrane helix</keyword>
<feature type="transmembrane region" description="Helical" evidence="8">
    <location>
        <begin position="1141"/>
        <end position="1164"/>
    </location>
</feature>
<evidence type="ECO:0000256" key="2">
    <source>
        <dbReference type="ARBA" id="ARBA00022475"/>
    </source>
</evidence>
<comment type="subcellular location">
    <subcellularLocation>
        <location evidence="1">Cell membrane</location>
        <topology evidence="1">Multi-pass membrane protein</topology>
    </subcellularLocation>
</comment>
<dbReference type="Gene3D" id="1.10.287.620">
    <property type="entry name" value="Helix Hairpins"/>
    <property type="match status" value="1"/>
</dbReference>
<feature type="transmembrane region" description="Helical" evidence="8">
    <location>
        <begin position="1051"/>
        <end position="1071"/>
    </location>
</feature>
<evidence type="ECO:0000256" key="3">
    <source>
        <dbReference type="ARBA" id="ARBA00022692"/>
    </source>
</evidence>
<name>A0A926E9C8_9FIRM</name>
<dbReference type="Proteomes" id="UP000660861">
    <property type="component" value="Unassembled WGS sequence"/>
</dbReference>
<comment type="caution">
    <text evidence="10">The sequence shown here is derived from an EMBL/GenBank/DDBJ whole genome shotgun (WGS) entry which is preliminary data.</text>
</comment>
<feature type="coiled-coil region" evidence="6">
    <location>
        <begin position="261"/>
        <end position="398"/>
    </location>
</feature>
<dbReference type="InterPro" id="IPR003838">
    <property type="entry name" value="ABC3_permease_C"/>
</dbReference>
<keyword evidence="6" id="KW-0175">Coiled coil</keyword>
<feature type="region of interest" description="Disordered" evidence="7">
    <location>
        <begin position="558"/>
        <end position="577"/>
    </location>
</feature>